<reference evidence="3 4" key="1">
    <citation type="submission" date="2019-02" db="EMBL/GenBank/DDBJ databases">
        <title>Deep-cultivation of Planctomycetes and their phenomic and genomic characterization uncovers novel biology.</title>
        <authorList>
            <person name="Wiegand S."/>
            <person name="Jogler M."/>
            <person name="Boedeker C."/>
            <person name="Pinto D."/>
            <person name="Vollmers J."/>
            <person name="Rivas-Marin E."/>
            <person name="Kohn T."/>
            <person name="Peeters S.H."/>
            <person name="Heuer A."/>
            <person name="Rast P."/>
            <person name="Oberbeckmann S."/>
            <person name="Bunk B."/>
            <person name="Jeske O."/>
            <person name="Meyerdierks A."/>
            <person name="Storesund J.E."/>
            <person name="Kallscheuer N."/>
            <person name="Luecker S."/>
            <person name="Lage O.M."/>
            <person name="Pohl T."/>
            <person name="Merkel B.J."/>
            <person name="Hornburger P."/>
            <person name="Mueller R.-W."/>
            <person name="Bruemmer F."/>
            <person name="Labrenz M."/>
            <person name="Spormann A.M."/>
            <person name="Op den Camp H."/>
            <person name="Overmann J."/>
            <person name="Amann R."/>
            <person name="Jetten M.S.M."/>
            <person name="Mascher T."/>
            <person name="Medema M.H."/>
            <person name="Devos D.P."/>
            <person name="Kaster A.-K."/>
            <person name="Ovreas L."/>
            <person name="Rohde M."/>
            <person name="Galperin M.Y."/>
            <person name="Jogler C."/>
        </authorList>
    </citation>
    <scope>NUCLEOTIDE SEQUENCE [LARGE SCALE GENOMIC DNA]</scope>
    <source>
        <strain evidence="3 4">K23_9</strain>
    </source>
</reference>
<dbReference type="GO" id="GO:0016020">
    <property type="term" value="C:membrane"/>
    <property type="evidence" value="ECO:0007669"/>
    <property type="project" value="InterPro"/>
</dbReference>
<name>A0A517NPX1_9BACT</name>
<evidence type="ECO:0000313" key="3">
    <source>
        <dbReference type="EMBL" id="QDT09159.1"/>
    </source>
</evidence>
<protein>
    <submittedName>
        <fullName evidence="3">Phage T7 F exclusion suppressor FxsA</fullName>
    </submittedName>
</protein>
<proteinExistence type="predicted"/>
<dbReference type="PANTHER" id="PTHR35335:SF1">
    <property type="entry name" value="UPF0716 PROTEIN FXSA"/>
    <property type="match status" value="1"/>
</dbReference>
<feature type="region of interest" description="Disordered" evidence="1">
    <location>
        <begin position="125"/>
        <end position="150"/>
    </location>
</feature>
<keyword evidence="2" id="KW-0472">Membrane</keyword>
<evidence type="ECO:0000256" key="2">
    <source>
        <dbReference type="SAM" id="Phobius"/>
    </source>
</evidence>
<keyword evidence="2" id="KW-1133">Transmembrane helix</keyword>
<dbReference type="RefSeq" id="WP_145416672.1">
    <property type="nucleotide sequence ID" value="NZ_CP036526.1"/>
</dbReference>
<dbReference type="OrthoDB" id="9792788at2"/>
<feature type="transmembrane region" description="Helical" evidence="2">
    <location>
        <begin position="27"/>
        <end position="47"/>
    </location>
</feature>
<keyword evidence="4" id="KW-1185">Reference proteome</keyword>
<sequence length="160" mass="17306">MFFRLLAAFIVVPLVELYLLLQVADATSVATTFLIVIGTGILGSWLARREGAMAWYRFQEALGQGRAPSKEIQDGLMIVFAAALLLTPGLLTDAVGFTLLIPPGRALVRRFVLSRYLRGFKVQVGPGAGNASEEQPASFRDNARPGDDGFTIDAKAVHRS</sequence>
<accession>A0A517NPX1</accession>
<gene>
    <name evidence="3" type="ORF">K239x_11040</name>
</gene>
<keyword evidence="2" id="KW-0812">Transmembrane</keyword>
<dbReference type="Proteomes" id="UP000319817">
    <property type="component" value="Chromosome"/>
</dbReference>
<dbReference type="PANTHER" id="PTHR35335">
    <property type="entry name" value="UPF0716 PROTEIN FXSA"/>
    <property type="match status" value="1"/>
</dbReference>
<dbReference type="EMBL" id="CP036526">
    <property type="protein sequence ID" value="QDT09159.1"/>
    <property type="molecule type" value="Genomic_DNA"/>
</dbReference>
<dbReference type="Pfam" id="PF04186">
    <property type="entry name" value="FxsA"/>
    <property type="match status" value="1"/>
</dbReference>
<evidence type="ECO:0000313" key="4">
    <source>
        <dbReference type="Proteomes" id="UP000319817"/>
    </source>
</evidence>
<dbReference type="InterPro" id="IPR007313">
    <property type="entry name" value="FxsA"/>
</dbReference>
<dbReference type="NCBIfam" id="NF008528">
    <property type="entry name" value="PRK11463.1-2"/>
    <property type="match status" value="1"/>
</dbReference>
<dbReference type="AlphaFoldDB" id="A0A517NPX1"/>
<feature type="transmembrane region" description="Helical" evidence="2">
    <location>
        <begin position="76"/>
        <end position="101"/>
    </location>
</feature>
<evidence type="ECO:0000256" key="1">
    <source>
        <dbReference type="SAM" id="MobiDB-lite"/>
    </source>
</evidence>
<organism evidence="3 4">
    <name type="scientific">Stieleria marina</name>
    <dbReference type="NCBI Taxonomy" id="1930275"/>
    <lineage>
        <taxon>Bacteria</taxon>
        <taxon>Pseudomonadati</taxon>
        <taxon>Planctomycetota</taxon>
        <taxon>Planctomycetia</taxon>
        <taxon>Pirellulales</taxon>
        <taxon>Pirellulaceae</taxon>
        <taxon>Stieleria</taxon>
    </lineage>
</organism>